<evidence type="ECO:0000256" key="4">
    <source>
        <dbReference type="ARBA" id="ARBA00022741"/>
    </source>
</evidence>
<keyword evidence="3 8" id="KW-0436">Ligase</keyword>
<dbReference type="NCBIfam" id="NF009475">
    <property type="entry name" value="PRK12838.1"/>
    <property type="match status" value="1"/>
</dbReference>
<keyword evidence="5 8" id="KW-0067">ATP-binding</keyword>
<evidence type="ECO:0000256" key="7">
    <source>
        <dbReference type="ARBA" id="ARBA00048816"/>
    </source>
</evidence>
<dbReference type="InterPro" id="IPR002474">
    <property type="entry name" value="CarbamoylP_synth_ssu_N"/>
</dbReference>
<evidence type="ECO:0000313" key="11">
    <source>
        <dbReference type="Proteomes" id="UP000078447"/>
    </source>
</evidence>
<dbReference type="InterPro" id="IPR035686">
    <property type="entry name" value="CPSase_GATase1"/>
</dbReference>
<name>A0ABX2V6T6_9BACL</name>
<dbReference type="RefSeq" id="WP_028106923.1">
    <property type="nucleotide sequence ID" value="NZ_LVVL01000015.1"/>
</dbReference>
<evidence type="ECO:0000256" key="8">
    <source>
        <dbReference type="HAMAP-Rule" id="MF_01209"/>
    </source>
</evidence>
<dbReference type="Pfam" id="PF00988">
    <property type="entry name" value="CPSase_sm_chain"/>
    <property type="match status" value="1"/>
</dbReference>
<dbReference type="SUPFAM" id="SSF52317">
    <property type="entry name" value="Class I glutamine amidotransferase-like"/>
    <property type="match status" value="1"/>
</dbReference>
<evidence type="ECO:0000259" key="9">
    <source>
        <dbReference type="SMART" id="SM01097"/>
    </source>
</evidence>
<dbReference type="CDD" id="cd01744">
    <property type="entry name" value="GATase1_CPSase"/>
    <property type="match status" value="1"/>
</dbReference>
<proteinExistence type="inferred from homology"/>
<dbReference type="Gene3D" id="3.50.30.20">
    <property type="entry name" value="Carbamoyl-phosphate synthase small subunit, N-terminal domain"/>
    <property type="match status" value="1"/>
</dbReference>
<keyword evidence="8" id="KW-0055">Arginine biosynthesis</keyword>
<accession>A0ABX2V6T6</accession>
<keyword evidence="4 8" id="KW-0547">Nucleotide-binding</keyword>
<evidence type="ECO:0000256" key="3">
    <source>
        <dbReference type="ARBA" id="ARBA00022598"/>
    </source>
</evidence>
<evidence type="ECO:0000256" key="1">
    <source>
        <dbReference type="ARBA" id="ARBA00005077"/>
    </source>
</evidence>
<feature type="domain" description="Carbamoyl-phosphate synthase small subunit N-terminal" evidence="9">
    <location>
        <begin position="3"/>
        <end position="128"/>
    </location>
</feature>
<comment type="caution">
    <text evidence="10">The sequence shown here is derived from an EMBL/GenBank/DDBJ whole genome shotgun (WGS) entry which is preliminary data.</text>
</comment>
<feature type="region of interest" description="CPSase" evidence="8">
    <location>
        <begin position="1"/>
        <end position="160"/>
    </location>
</feature>
<comment type="function">
    <text evidence="8">Small subunit of the glutamine-dependent carbamoyl phosphate synthetase (CPSase). CPSase catalyzes the formation of carbamoyl phosphate from the ammonia moiety of glutamine, carbonate, and phosphate donated by ATP, constituting the first step of 2 biosynthetic pathways, one leading to arginine and/or urea and the other to pyrimidine nucleotides. The small subunit (glutamine amidotransferase) binds and cleaves glutamine to supply the large subunit with the substrate ammonia.</text>
</comment>
<dbReference type="EMBL" id="LVVL01000015">
    <property type="protein sequence ID" value="OAN12290.1"/>
    <property type="molecule type" value="Genomic_DNA"/>
</dbReference>
<organism evidence="10 11">
    <name type="scientific">Exiguobacterium undae</name>
    <dbReference type="NCBI Taxonomy" id="169177"/>
    <lineage>
        <taxon>Bacteria</taxon>
        <taxon>Bacillati</taxon>
        <taxon>Bacillota</taxon>
        <taxon>Bacilli</taxon>
        <taxon>Bacillales</taxon>
        <taxon>Bacillales Family XII. Incertae Sedis</taxon>
        <taxon>Exiguobacterium</taxon>
    </lineage>
</organism>
<gene>
    <name evidence="8" type="primary">carA</name>
    <name evidence="10" type="ORF">A3783_12160</name>
</gene>
<evidence type="ECO:0000256" key="6">
    <source>
        <dbReference type="ARBA" id="ARBA00022962"/>
    </source>
</evidence>
<dbReference type="NCBIfam" id="TIGR01368">
    <property type="entry name" value="CPSaseIIsmall"/>
    <property type="match status" value="1"/>
</dbReference>
<feature type="binding site" evidence="8">
    <location>
        <position position="210"/>
    </location>
    <ligand>
        <name>L-glutamine</name>
        <dbReference type="ChEBI" id="CHEBI:58359"/>
    </ligand>
</feature>
<keyword evidence="8" id="KW-0665">Pyrimidine biosynthesis</keyword>
<feature type="binding site" evidence="8">
    <location>
        <position position="279"/>
    </location>
    <ligand>
        <name>L-glutamine</name>
        <dbReference type="ChEBI" id="CHEBI:58359"/>
    </ligand>
</feature>
<sequence>MKTTGALQLADGQVYTGELAGTASVQGEVVFFTGMTGYQEVLTDPSYRGQIIVFTYPLIGQYGVSATDSESQQIQVAGVVVQTLANNGTKSDLADWLAASDIPVLSQVDTRALVHHLRTHGDQVGSIGLNEQSSSQPSNLIAMVSTKTHQVHETDQADGHVVCLDYGVKKSMIDALNARRMKVTVVPFDTPKSVIEELKPDGLLFSNGPGDPVQLDHLTADIKQLALSYPTLGICMGHQIIAKAFGCQIEKQHHGHRGANHPVRELATGRVFMTSQNHGYVVQTRSVEASELVPAYQHINDGSIEGLLHPAYPILTVQFHPEAHPGPVEAMVIFDQFVANILKQEVAYARS</sequence>
<dbReference type="EC" id="6.3.5.5" evidence="8"/>
<dbReference type="PANTHER" id="PTHR43418:SF7">
    <property type="entry name" value="CARBAMOYL-PHOSPHATE SYNTHASE SMALL CHAIN"/>
    <property type="match status" value="1"/>
</dbReference>
<evidence type="ECO:0000313" key="10">
    <source>
        <dbReference type="EMBL" id="OAN12290.1"/>
    </source>
</evidence>
<dbReference type="PRINTS" id="PR00099">
    <property type="entry name" value="CPSGATASE"/>
</dbReference>
<dbReference type="PRINTS" id="PR00097">
    <property type="entry name" value="ANTSNTHASEII"/>
</dbReference>
<dbReference type="PANTHER" id="PTHR43418">
    <property type="entry name" value="MULTIFUNCTIONAL TRYPTOPHAN BIOSYNTHESIS PROTEIN-RELATED"/>
    <property type="match status" value="1"/>
</dbReference>
<feature type="binding site" evidence="8">
    <location>
        <position position="280"/>
    </location>
    <ligand>
        <name>L-glutamine</name>
        <dbReference type="ChEBI" id="CHEBI:58359"/>
    </ligand>
</feature>
<comment type="catalytic activity">
    <reaction evidence="8">
        <text>L-glutamine + H2O = L-glutamate + NH4(+)</text>
        <dbReference type="Rhea" id="RHEA:15889"/>
        <dbReference type="ChEBI" id="CHEBI:15377"/>
        <dbReference type="ChEBI" id="CHEBI:28938"/>
        <dbReference type="ChEBI" id="CHEBI:29985"/>
        <dbReference type="ChEBI" id="CHEBI:58359"/>
    </reaction>
</comment>
<evidence type="ECO:0000256" key="5">
    <source>
        <dbReference type="ARBA" id="ARBA00022840"/>
    </source>
</evidence>
<dbReference type="HAMAP" id="MF_01209">
    <property type="entry name" value="CPSase_S_chain"/>
    <property type="match status" value="1"/>
</dbReference>
<dbReference type="PRINTS" id="PR00096">
    <property type="entry name" value="GATASE"/>
</dbReference>
<dbReference type="InterPro" id="IPR050472">
    <property type="entry name" value="Anth_synth/Amidotransfase"/>
</dbReference>
<keyword evidence="11" id="KW-1185">Reference proteome</keyword>
<keyword evidence="6 8" id="KW-0315">Glutamine amidotransferase</keyword>
<dbReference type="InterPro" id="IPR036480">
    <property type="entry name" value="CarbP_synth_ssu_N_sf"/>
</dbReference>
<dbReference type="InterPro" id="IPR006274">
    <property type="entry name" value="CarbamoylP_synth_ssu"/>
</dbReference>
<comment type="pathway">
    <text evidence="1 8">Amino-acid biosynthesis; L-arginine biosynthesis; carbamoyl phosphate from bicarbonate: step 1/1.</text>
</comment>
<dbReference type="InterPro" id="IPR017926">
    <property type="entry name" value="GATASE"/>
</dbReference>
<feature type="active site" evidence="8">
    <location>
        <position position="320"/>
    </location>
</feature>
<dbReference type="InterPro" id="IPR029062">
    <property type="entry name" value="Class_I_gatase-like"/>
</dbReference>
<feature type="binding site" evidence="8">
    <location>
        <position position="236"/>
    </location>
    <ligand>
        <name>L-glutamine</name>
        <dbReference type="ChEBI" id="CHEBI:58359"/>
    </ligand>
</feature>
<comment type="subunit">
    <text evidence="8">Composed of two chains; the small (or glutamine) chain promotes the hydrolysis of glutamine to ammonia, which is used by the large (or ammonia) chain to synthesize carbamoyl phosphate. Tetramer of heterodimers (alpha,beta)4.</text>
</comment>
<reference evidence="10 11" key="1">
    <citation type="submission" date="2016-03" db="EMBL/GenBank/DDBJ databases">
        <authorList>
            <person name="Cho S.-Y."/>
            <person name="Lim S."/>
            <person name="Kim H."/>
            <person name="Soh E.H."/>
            <person name="Moon J.S."/>
        </authorList>
    </citation>
    <scope>NUCLEOTIDE SEQUENCE [LARGE SCALE GENOMIC DNA]</scope>
    <source>
        <strain evidence="10 11">KCTC 3810</strain>
    </source>
</reference>
<dbReference type="SMART" id="SM01097">
    <property type="entry name" value="CPSase_sm_chain"/>
    <property type="match status" value="1"/>
</dbReference>
<comment type="catalytic activity">
    <reaction evidence="7 8">
        <text>hydrogencarbonate + L-glutamine + 2 ATP + H2O = carbamoyl phosphate + L-glutamate + 2 ADP + phosphate + 2 H(+)</text>
        <dbReference type="Rhea" id="RHEA:18633"/>
        <dbReference type="ChEBI" id="CHEBI:15377"/>
        <dbReference type="ChEBI" id="CHEBI:15378"/>
        <dbReference type="ChEBI" id="CHEBI:17544"/>
        <dbReference type="ChEBI" id="CHEBI:29985"/>
        <dbReference type="ChEBI" id="CHEBI:30616"/>
        <dbReference type="ChEBI" id="CHEBI:43474"/>
        <dbReference type="ChEBI" id="CHEBI:58228"/>
        <dbReference type="ChEBI" id="CHEBI:58359"/>
        <dbReference type="ChEBI" id="CHEBI:456216"/>
        <dbReference type="EC" id="6.3.5.5"/>
    </reaction>
</comment>
<dbReference type="Pfam" id="PF00117">
    <property type="entry name" value="GATase"/>
    <property type="match status" value="1"/>
</dbReference>
<comment type="similarity">
    <text evidence="2 8">Belongs to the CarA family.</text>
</comment>
<feature type="binding site" evidence="8">
    <location>
        <position position="46"/>
    </location>
    <ligand>
        <name>L-glutamine</name>
        <dbReference type="ChEBI" id="CHEBI:58359"/>
    </ligand>
</feature>
<dbReference type="Gene3D" id="3.40.50.880">
    <property type="match status" value="1"/>
</dbReference>
<dbReference type="SUPFAM" id="SSF52021">
    <property type="entry name" value="Carbamoyl phosphate synthetase, small subunit N-terminal domain"/>
    <property type="match status" value="1"/>
</dbReference>
<feature type="active site" description="Nucleophile" evidence="8">
    <location>
        <position position="235"/>
    </location>
</feature>
<keyword evidence="8" id="KW-0028">Amino-acid biosynthesis</keyword>
<evidence type="ECO:0000256" key="2">
    <source>
        <dbReference type="ARBA" id="ARBA00007800"/>
    </source>
</evidence>
<feature type="binding site" evidence="8">
    <location>
        <position position="239"/>
    </location>
    <ligand>
        <name>L-glutamine</name>
        <dbReference type="ChEBI" id="CHEBI:58359"/>
    </ligand>
</feature>
<protein>
    <recommendedName>
        <fullName evidence="8">Carbamoyl phosphate synthase small chain</fullName>
        <ecNumber evidence="8">6.3.5.5</ecNumber>
    </recommendedName>
    <alternativeName>
        <fullName evidence="8">Carbamoyl phosphate synthetase glutamine chain</fullName>
    </alternativeName>
</protein>
<feature type="binding site" evidence="8">
    <location>
        <position position="277"/>
    </location>
    <ligand>
        <name>L-glutamine</name>
        <dbReference type="ChEBI" id="CHEBI:58359"/>
    </ligand>
</feature>
<dbReference type="PROSITE" id="PS51273">
    <property type="entry name" value="GATASE_TYPE_1"/>
    <property type="match status" value="1"/>
</dbReference>
<comment type="pathway">
    <text evidence="8">Pyrimidine metabolism; UMP biosynthesis via de novo pathway; (S)-dihydroorotate from bicarbonate: step 1/3.</text>
</comment>
<feature type="binding site" evidence="8">
    <location>
        <position position="208"/>
    </location>
    <ligand>
        <name>L-glutamine</name>
        <dbReference type="ChEBI" id="CHEBI:58359"/>
    </ligand>
</feature>
<feature type="active site" evidence="8">
    <location>
        <position position="322"/>
    </location>
</feature>
<dbReference type="Proteomes" id="UP000078447">
    <property type="component" value="Unassembled WGS sequence"/>
</dbReference>